<protein>
    <submittedName>
        <fullName evidence="8">Retrotransposon protein, putative, Ty3-gypsy subclass</fullName>
    </submittedName>
</protein>
<keyword evidence="2" id="KW-0548">Nucleotidyltransferase</keyword>
<sequence>MEQPLFELSAPRGEFYEPPPSSEPIYTTGYEIRPELISMVRENPFSGLDLENPYHHMRDFEQVCSCLKIRGMRQETVRWKLFPFSLQERAKQWYTSTVGYVNGRWEKLQDRFYLDFFPVTHITALRVEILSFKQIENESIGAAWSRFTNLVQSGPTLSLPEYVLLQHFHTDLGKESAFYLDITAGGSFIHKTPSGGKTILDCILENTSFMTQSNEPRPEASVSKIEEPLTIEPLAKPSTSASSIDEKVPEHRLSRMKKFRLRIVPQLCSGKQEETTCSVVTSRSYGTWVPARNCPGVDIHNERRMAKGGRAFIRSNSDKYRSRIIPCHLEGNDVGILYSPTVGANLVSESFAFAYLSDKAVTSTNKFFKHPNGNMIEGFGIVQDVLVCFEDREAILDFHVFEVQDFDILIGLSIEKLLINTPRLGSLKITLGENEFSILFSRARITLTDPLPEIESAEEVTAVPPHESPEALLEDDVPDFIKEEADPGETLDLPIMEPSPRPPLELKPLPPGLRYAFLHNDREAPIIISDKISEDETQHLLTVEWVSPVQVVPKKGGMTVVANAQNELIPQRTVTGWRMCIDYRKLNKATKEDHFPLPFIDEMLERMANHSFFCFLDGYSGYHQIPIHPEDQSKTTFTCPYGTYAYRRMSFGLCNAPASFQRCMMSIFSDMIEDIMEVFMDDFSVYGKTFDQIRPPVNIKGIRSFLGHAGFYRRFIKDFSTIARPLTNLLAKDAPFESDDACLKSFEVLKKALVSAPIIQPPDWTLSFEIMCDASDFAVGAFRSYLVRAKVIIYTDHAALKYPLTKKDAKPRLLRWILLLQEFDLEIKDKKGVENSVADHLSRLQITNMPEQPINDFLRDDMLMTVRDSNPWYANIVNYMVFKYIPPGKNQRNLKYESRRHIWDEPYLYRVCSDGLLRRCVPTEEGLKIIERCHASPYGGHYGVFRTQAKIWQSGFFWPTMYEDSKEFVRRCTSCQRQGGITARDAMPLTYNLQVEIFDVWGIDFMGPFPKSRNCEYILVAVDYVSKWVKAMPCSATDARHAKKMFIEIIFPKFDTPRMVISDGGSHFIDKTFRDLLREMGAKHNVATPYHPQTSGQAETSNKQIKNILQKTVNKMGTGWKDRLPDALCAYWIAYKTPIRMSPYQIVYRKPCRLPVELEHRAYWAIRNWNMDFEGAGEWRKMQIAELEEWREKAYHNAKIYKERTKRWHDKRKKIKKFKPGDKVLMFNSRVKLFGHGKLRSKWEGPFDVIDTSSHGAITLRDELGNIFKVNGQRLKIFLEPNETLDEEVDVIELIDYEPC</sequence>
<dbReference type="GO" id="GO:0016787">
    <property type="term" value="F:hydrolase activity"/>
    <property type="evidence" value="ECO:0007669"/>
    <property type="project" value="UniProtKB-KW"/>
</dbReference>
<dbReference type="Pfam" id="PF00665">
    <property type="entry name" value="rve"/>
    <property type="match status" value="1"/>
</dbReference>
<evidence type="ECO:0000256" key="1">
    <source>
        <dbReference type="ARBA" id="ARBA00022679"/>
    </source>
</evidence>
<reference evidence="8" key="1">
    <citation type="journal article" date="2005" name="Genome Res.">
        <title>Sequence, annotation, and analysis of synteny between rice chromosome 3 and diverged grass species.</title>
        <authorList>
            <consortium name="Rice Chromosome 3 Sequencing Consortium"/>
            <person name="Buell C.R."/>
            <person name="Yuan Q."/>
            <person name="Ouyang S."/>
            <person name="Liu J."/>
            <person name="Zhu W."/>
            <person name="Wang A."/>
            <person name="Maiti R."/>
            <person name="Haas B."/>
            <person name="Wortman J."/>
            <person name="Pertea M."/>
            <person name="Jones K.M."/>
            <person name="Kim M."/>
            <person name="Overton L."/>
            <person name="Tsitrin T."/>
            <person name="Fadrosh D."/>
            <person name="Bera J."/>
            <person name="Weaver B."/>
            <person name="Jin S."/>
            <person name="Johri S."/>
            <person name="Reardon M."/>
            <person name="Webb K."/>
            <person name="Hill J."/>
            <person name="Moffat K."/>
            <person name="Tallon L."/>
            <person name="Van Aken S."/>
            <person name="Lewis M."/>
            <person name="Utterback T."/>
            <person name="Feldblyum T."/>
            <person name="Zismann V."/>
            <person name="Iobst S."/>
            <person name="Hsiao J."/>
            <person name="de Vazeille A.R."/>
            <person name="Salzberg S.L."/>
            <person name="White O."/>
            <person name="Fraser C."/>
            <person name="Yu Y."/>
            <person name="Kim H."/>
            <person name="Rambo T."/>
            <person name="Currie J."/>
            <person name="Collura K."/>
            <person name="Kernodle-Thompson S."/>
            <person name="Wei F."/>
            <person name="Kudrna K."/>
            <person name="Ammiraju J.S."/>
            <person name="Luo M."/>
            <person name="Goicoechea J.L."/>
            <person name="Wing R.A."/>
            <person name="Henry D."/>
            <person name="Oates R."/>
            <person name="Palmer M."/>
            <person name="Pries G."/>
            <person name="Saski C."/>
            <person name="Simmons J."/>
            <person name="Soderlund C."/>
            <person name="Nelson W."/>
            <person name="de la Bastide M."/>
            <person name="Spiegel L."/>
            <person name="Nascimento L."/>
            <person name="Huang E."/>
            <person name="Preston R."/>
            <person name="Zutavern T."/>
            <person name="Palmer L."/>
            <person name="O'Shaughnessy A."/>
            <person name="Dike S."/>
            <person name="McCombie W.R."/>
            <person name="Minx P."/>
            <person name="Cordum H."/>
            <person name="Wilson R."/>
            <person name="Jin W."/>
            <person name="Lee H.R."/>
            <person name="Jiang J."/>
            <person name="Jackson S."/>
        </authorList>
    </citation>
    <scope>NUCLEOTIDE SEQUENCE [LARGE SCALE GENOMIC DNA]</scope>
</reference>
<dbReference type="Gene3D" id="3.30.70.270">
    <property type="match status" value="1"/>
</dbReference>
<evidence type="ECO:0000256" key="3">
    <source>
        <dbReference type="ARBA" id="ARBA00022722"/>
    </source>
</evidence>
<dbReference type="PROSITE" id="PS50994">
    <property type="entry name" value="INTEGRASE"/>
    <property type="match status" value="1"/>
</dbReference>
<dbReference type="InterPro" id="IPR036397">
    <property type="entry name" value="RNaseH_sf"/>
</dbReference>
<dbReference type="InterPro" id="IPR043128">
    <property type="entry name" value="Rev_trsase/Diguanyl_cyclase"/>
</dbReference>
<dbReference type="InterPro" id="IPR005162">
    <property type="entry name" value="Retrotrans_gag_dom"/>
</dbReference>
<evidence type="ECO:0000259" key="7">
    <source>
        <dbReference type="PROSITE" id="PS50994"/>
    </source>
</evidence>
<reference evidence="8" key="2">
    <citation type="submission" date="2006-06" db="EMBL/GenBank/DDBJ databases">
        <authorList>
            <person name="Buell R."/>
            <person name="Wing R.A."/>
            <person name="McCombie W.A."/>
            <person name="Ouyang S."/>
        </authorList>
    </citation>
    <scope>NUCLEOTIDE SEQUENCE</scope>
</reference>
<dbReference type="GO" id="GO:0003964">
    <property type="term" value="F:RNA-directed DNA polymerase activity"/>
    <property type="evidence" value="ECO:0007669"/>
    <property type="project" value="UniProtKB-KW"/>
</dbReference>
<dbReference type="Pfam" id="PF00078">
    <property type="entry name" value="RVT_1"/>
    <property type="match status" value="1"/>
</dbReference>
<dbReference type="PANTHER" id="PTHR37984">
    <property type="entry name" value="PROTEIN CBG26694"/>
    <property type="match status" value="1"/>
</dbReference>
<dbReference type="InterPro" id="IPR043502">
    <property type="entry name" value="DNA/RNA_pol_sf"/>
</dbReference>
<gene>
    <name evidence="8" type="ordered locus">LOC_Os03g41624</name>
</gene>
<dbReference type="InterPro" id="IPR041373">
    <property type="entry name" value="RT_RNaseH"/>
</dbReference>
<dbReference type="Gene3D" id="3.30.420.10">
    <property type="entry name" value="Ribonuclease H-like superfamily/Ribonuclease H"/>
    <property type="match status" value="1"/>
</dbReference>
<evidence type="ECO:0000256" key="4">
    <source>
        <dbReference type="ARBA" id="ARBA00022759"/>
    </source>
</evidence>
<name>Q10GV1_ORYSJ</name>
<dbReference type="Gene3D" id="1.10.340.70">
    <property type="match status" value="1"/>
</dbReference>
<dbReference type="PANTHER" id="PTHR37984:SF5">
    <property type="entry name" value="PROTEIN NYNRIN-LIKE"/>
    <property type="match status" value="1"/>
</dbReference>
<keyword evidence="3" id="KW-0540">Nuclease</keyword>
<dbReference type="Gene3D" id="3.10.10.10">
    <property type="entry name" value="HIV Type 1 Reverse Transcriptase, subunit A, domain 1"/>
    <property type="match status" value="1"/>
</dbReference>
<dbReference type="InterPro" id="IPR041588">
    <property type="entry name" value="Integrase_H2C2"/>
</dbReference>
<accession>Q10GV1</accession>
<dbReference type="InterPro" id="IPR012337">
    <property type="entry name" value="RNaseH-like_sf"/>
</dbReference>
<feature type="domain" description="Integrase catalytic" evidence="7">
    <location>
        <begin position="984"/>
        <end position="1151"/>
    </location>
</feature>
<dbReference type="InterPro" id="IPR000477">
    <property type="entry name" value="RT_dom"/>
</dbReference>
<dbReference type="SUPFAM" id="SSF56672">
    <property type="entry name" value="DNA/RNA polymerases"/>
    <property type="match status" value="1"/>
</dbReference>
<dbReference type="Pfam" id="PF17921">
    <property type="entry name" value="Integrase_H2C2"/>
    <property type="match status" value="1"/>
</dbReference>
<dbReference type="Pfam" id="PF03732">
    <property type="entry name" value="Retrotrans_gag"/>
    <property type="match status" value="1"/>
</dbReference>
<dbReference type="GO" id="GO:0004519">
    <property type="term" value="F:endonuclease activity"/>
    <property type="evidence" value="ECO:0007669"/>
    <property type="project" value="UniProtKB-KW"/>
</dbReference>
<dbReference type="GO" id="GO:0015074">
    <property type="term" value="P:DNA integration"/>
    <property type="evidence" value="ECO:0007669"/>
    <property type="project" value="InterPro"/>
</dbReference>
<organism evidence="8">
    <name type="scientific">Oryza sativa subsp. japonica</name>
    <name type="common">Rice</name>
    <dbReference type="NCBI Taxonomy" id="39947"/>
    <lineage>
        <taxon>Eukaryota</taxon>
        <taxon>Viridiplantae</taxon>
        <taxon>Streptophyta</taxon>
        <taxon>Embryophyta</taxon>
        <taxon>Tracheophyta</taxon>
        <taxon>Spermatophyta</taxon>
        <taxon>Magnoliopsida</taxon>
        <taxon>Liliopsida</taxon>
        <taxon>Poales</taxon>
        <taxon>Poaceae</taxon>
        <taxon>BOP clade</taxon>
        <taxon>Oryzoideae</taxon>
        <taxon>Oryzeae</taxon>
        <taxon>Oryzinae</taxon>
        <taxon>Oryza</taxon>
        <taxon>Oryza sativa</taxon>
    </lineage>
</organism>
<keyword evidence="1" id="KW-0808">Transferase</keyword>
<dbReference type="FunFam" id="3.30.70.270:FF:000020">
    <property type="entry name" value="Transposon Tf2-6 polyprotein-like Protein"/>
    <property type="match status" value="1"/>
</dbReference>
<proteinExistence type="predicted"/>
<evidence type="ECO:0000256" key="6">
    <source>
        <dbReference type="ARBA" id="ARBA00022918"/>
    </source>
</evidence>
<evidence type="ECO:0000313" key="8">
    <source>
        <dbReference type="EMBL" id="ABF97600.1"/>
    </source>
</evidence>
<dbReference type="CDD" id="cd09274">
    <property type="entry name" value="RNase_HI_RT_Ty3"/>
    <property type="match status" value="1"/>
</dbReference>
<dbReference type="SUPFAM" id="SSF53098">
    <property type="entry name" value="Ribonuclease H-like"/>
    <property type="match status" value="1"/>
</dbReference>
<dbReference type="InterPro" id="IPR001584">
    <property type="entry name" value="Integrase_cat-core"/>
</dbReference>
<dbReference type="EMBL" id="DP000009">
    <property type="protein sequence ID" value="ABF97600.1"/>
    <property type="molecule type" value="Genomic_DNA"/>
</dbReference>
<dbReference type="GO" id="GO:0003676">
    <property type="term" value="F:nucleic acid binding"/>
    <property type="evidence" value="ECO:0007669"/>
    <property type="project" value="InterPro"/>
</dbReference>
<evidence type="ECO:0000256" key="2">
    <source>
        <dbReference type="ARBA" id="ARBA00022695"/>
    </source>
</evidence>
<dbReference type="Pfam" id="PF17917">
    <property type="entry name" value="RT_RNaseH"/>
    <property type="match status" value="1"/>
</dbReference>
<evidence type="ECO:0000256" key="5">
    <source>
        <dbReference type="ARBA" id="ARBA00022801"/>
    </source>
</evidence>
<keyword evidence="5" id="KW-0378">Hydrolase</keyword>
<keyword evidence="6" id="KW-0695">RNA-directed DNA polymerase</keyword>
<dbReference type="InterPro" id="IPR050951">
    <property type="entry name" value="Retrovirus_Pol_polyprotein"/>
</dbReference>
<dbReference type="CDD" id="cd01647">
    <property type="entry name" value="RT_LTR"/>
    <property type="match status" value="1"/>
</dbReference>
<keyword evidence="4" id="KW-0255">Endonuclease</keyword>